<evidence type="ECO:0000313" key="2">
    <source>
        <dbReference type="EMBL" id="GJD47260.1"/>
    </source>
</evidence>
<accession>A0ABQ4QR31</accession>
<feature type="signal peptide" evidence="1">
    <location>
        <begin position="1"/>
        <end position="19"/>
    </location>
</feature>
<dbReference type="EMBL" id="BPQG01000138">
    <property type="protein sequence ID" value="GJD47260.1"/>
    <property type="molecule type" value="Genomic_DNA"/>
</dbReference>
<name>A0ABQ4QR31_9HYPH</name>
<protein>
    <recommendedName>
        <fullName evidence="4">3',5'-cyclic-nucleotide phosphodiesterase</fullName>
    </recommendedName>
</protein>
<evidence type="ECO:0000256" key="1">
    <source>
        <dbReference type="SAM" id="SignalP"/>
    </source>
</evidence>
<evidence type="ECO:0008006" key="4">
    <source>
        <dbReference type="Google" id="ProtNLM"/>
    </source>
</evidence>
<dbReference type="Proteomes" id="UP001055117">
    <property type="component" value="Unassembled WGS sequence"/>
</dbReference>
<keyword evidence="1" id="KW-0732">Signal</keyword>
<reference evidence="2 3" key="1">
    <citation type="journal article" date="2021" name="Front. Microbiol.">
        <title>Comprehensive Comparative Genomics and Phenotyping of Methylobacterium Species.</title>
        <authorList>
            <person name="Alessa O."/>
            <person name="Ogura Y."/>
            <person name="Fujitani Y."/>
            <person name="Takami H."/>
            <person name="Hayashi T."/>
            <person name="Sahin N."/>
            <person name="Tani A."/>
        </authorList>
    </citation>
    <scope>NUCLEOTIDE SEQUENCE [LARGE SCALE GENOMIC DNA]</scope>
    <source>
        <strain evidence="2 3">DSM 23679</strain>
    </source>
</reference>
<keyword evidence="3" id="KW-1185">Reference proteome</keyword>
<organism evidence="2 3">
    <name type="scientific">Methylobacterium cerastii</name>
    <dbReference type="NCBI Taxonomy" id="932741"/>
    <lineage>
        <taxon>Bacteria</taxon>
        <taxon>Pseudomonadati</taxon>
        <taxon>Pseudomonadota</taxon>
        <taxon>Alphaproteobacteria</taxon>
        <taxon>Hyphomicrobiales</taxon>
        <taxon>Methylobacteriaceae</taxon>
        <taxon>Methylobacterium</taxon>
    </lineage>
</organism>
<evidence type="ECO:0000313" key="3">
    <source>
        <dbReference type="Proteomes" id="UP001055117"/>
    </source>
</evidence>
<dbReference type="RefSeq" id="WP_147829398.1">
    <property type="nucleotide sequence ID" value="NZ_BPQG01000138.1"/>
</dbReference>
<comment type="caution">
    <text evidence="2">The sequence shown here is derived from an EMBL/GenBank/DDBJ whole genome shotgun (WGS) entry which is preliminary data.</text>
</comment>
<gene>
    <name evidence="2" type="ORF">AFCDBAGC_5153</name>
</gene>
<sequence>MRAALLALVLALTAVPALAAPASTRGNADLKKYCTGDALKLCGDIDPDDPAMEACFKKNRDALTENCRRAIDAYAQSGGK</sequence>
<feature type="chain" id="PRO_5047518874" description="3',5'-cyclic-nucleotide phosphodiesterase" evidence="1">
    <location>
        <begin position="20"/>
        <end position="80"/>
    </location>
</feature>
<proteinExistence type="predicted"/>